<comment type="caution">
    <text evidence="7">The sequence shown here is derived from an EMBL/GenBank/DDBJ whole genome shotgun (WGS) entry which is preliminary data.</text>
</comment>
<comment type="similarity">
    <text evidence="1">In the C-terminal section; belongs to the class-I pyridoxal-phosphate-dependent aminotransferase family.</text>
</comment>
<keyword evidence="8" id="KW-1185">Reference proteome</keyword>
<dbReference type="InterPro" id="IPR015424">
    <property type="entry name" value="PyrdxlP-dep_Trfase"/>
</dbReference>
<keyword evidence="7" id="KW-0032">Aminotransferase</keyword>
<reference evidence="8" key="1">
    <citation type="submission" date="2023-07" db="EMBL/GenBank/DDBJ databases">
        <title>Paracoccus sp. MBLB3053 whole genome sequence.</title>
        <authorList>
            <person name="Hwang C.Y."/>
            <person name="Cho E.-S."/>
            <person name="Seo M.-J."/>
        </authorList>
    </citation>
    <scope>NUCLEOTIDE SEQUENCE [LARGE SCALE GENOMIC DNA]</scope>
    <source>
        <strain evidence="8">MBLB3053</strain>
    </source>
</reference>
<dbReference type="Gene3D" id="1.10.10.10">
    <property type="entry name" value="Winged helix-like DNA-binding domain superfamily/Winged helix DNA-binding domain"/>
    <property type="match status" value="1"/>
</dbReference>
<dbReference type="InterPro" id="IPR036390">
    <property type="entry name" value="WH_DNA-bd_sf"/>
</dbReference>
<dbReference type="SUPFAM" id="SSF53383">
    <property type="entry name" value="PLP-dependent transferases"/>
    <property type="match status" value="1"/>
</dbReference>
<dbReference type="PANTHER" id="PTHR46577">
    <property type="entry name" value="HTH-TYPE TRANSCRIPTIONAL REGULATORY PROTEIN GABR"/>
    <property type="match status" value="1"/>
</dbReference>
<gene>
    <name evidence="7" type="ORF">RGQ15_09150</name>
</gene>
<dbReference type="RefSeq" id="WP_311159900.1">
    <property type="nucleotide sequence ID" value="NZ_JAVQLW010000001.1"/>
</dbReference>
<name>A0ABU2HRS5_9RHOB</name>
<keyword evidence="4" id="KW-0238">DNA-binding</keyword>
<accession>A0ABU2HRS5</accession>
<evidence type="ECO:0000256" key="4">
    <source>
        <dbReference type="ARBA" id="ARBA00023125"/>
    </source>
</evidence>
<dbReference type="Proteomes" id="UP001269144">
    <property type="component" value="Unassembled WGS sequence"/>
</dbReference>
<dbReference type="SMART" id="SM00345">
    <property type="entry name" value="HTH_GNTR"/>
    <property type="match status" value="1"/>
</dbReference>
<dbReference type="SUPFAM" id="SSF46785">
    <property type="entry name" value="Winged helix' DNA-binding domain"/>
    <property type="match status" value="1"/>
</dbReference>
<dbReference type="InterPro" id="IPR000524">
    <property type="entry name" value="Tscrpt_reg_HTH_GntR"/>
</dbReference>
<protein>
    <submittedName>
        <fullName evidence="7">PLP-dependent aminotransferase family protein</fullName>
    </submittedName>
</protein>
<dbReference type="Gene3D" id="3.40.640.10">
    <property type="entry name" value="Type I PLP-dependent aspartate aminotransferase-like (Major domain)"/>
    <property type="match status" value="1"/>
</dbReference>
<dbReference type="Pfam" id="PF00392">
    <property type="entry name" value="GntR"/>
    <property type="match status" value="1"/>
</dbReference>
<dbReference type="Pfam" id="PF00155">
    <property type="entry name" value="Aminotran_1_2"/>
    <property type="match status" value="1"/>
</dbReference>
<dbReference type="InterPro" id="IPR051446">
    <property type="entry name" value="HTH_trans_reg/aminotransferase"/>
</dbReference>
<dbReference type="CDD" id="cd07377">
    <property type="entry name" value="WHTH_GntR"/>
    <property type="match status" value="1"/>
</dbReference>
<evidence type="ECO:0000313" key="7">
    <source>
        <dbReference type="EMBL" id="MDS9467731.1"/>
    </source>
</evidence>
<keyword evidence="5" id="KW-0804">Transcription</keyword>
<dbReference type="EMBL" id="JAVQLW010000001">
    <property type="protein sequence ID" value="MDS9467731.1"/>
    <property type="molecule type" value="Genomic_DNA"/>
</dbReference>
<proteinExistence type="inferred from homology"/>
<evidence type="ECO:0000256" key="1">
    <source>
        <dbReference type="ARBA" id="ARBA00005384"/>
    </source>
</evidence>
<evidence type="ECO:0000256" key="2">
    <source>
        <dbReference type="ARBA" id="ARBA00022898"/>
    </source>
</evidence>
<dbReference type="GO" id="GO:0008483">
    <property type="term" value="F:transaminase activity"/>
    <property type="evidence" value="ECO:0007669"/>
    <property type="project" value="UniProtKB-KW"/>
</dbReference>
<keyword evidence="3" id="KW-0805">Transcription regulation</keyword>
<evidence type="ECO:0000313" key="8">
    <source>
        <dbReference type="Proteomes" id="UP001269144"/>
    </source>
</evidence>
<feature type="domain" description="HTH gntR-type" evidence="6">
    <location>
        <begin position="21"/>
        <end position="89"/>
    </location>
</feature>
<organism evidence="7 8">
    <name type="scientific">Paracoccus aurantius</name>
    <dbReference type="NCBI Taxonomy" id="3073814"/>
    <lineage>
        <taxon>Bacteria</taxon>
        <taxon>Pseudomonadati</taxon>
        <taxon>Pseudomonadota</taxon>
        <taxon>Alphaproteobacteria</taxon>
        <taxon>Rhodobacterales</taxon>
        <taxon>Paracoccaceae</taxon>
        <taxon>Paracoccus</taxon>
    </lineage>
</organism>
<evidence type="ECO:0000256" key="3">
    <source>
        <dbReference type="ARBA" id="ARBA00023015"/>
    </source>
</evidence>
<dbReference type="InterPro" id="IPR036388">
    <property type="entry name" value="WH-like_DNA-bd_sf"/>
</dbReference>
<dbReference type="InterPro" id="IPR015421">
    <property type="entry name" value="PyrdxlP-dep_Trfase_major"/>
</dbReference>
<evidence type="ECO:0000259" key="6">
    <source>
        <dbReference type="PROSITE" id="PS50949"/>
    </source>
</evidence>
<dbReference type="PANTHER" id="PTHR46577:SF1">
    <property type="entry name" value="HTH-TYPE TRANSCRIPTIONAL REGULATORY PROTEIN GABR"/>
    <property type="match status" value="1"/>
</dbReference>
<dbReference type="InterPro" id="IPR004839">
    <property type="entry name" value="Aminotransferase_I/II_large"/>
</dbReference>
<dbReference type="PROSITE" id="PS50949">
    <property type="entry name" value="HTH_GNTR"/>
    <property type="match status" value="1"/>
</dbReference>
<sequence length="495" mass="55140">MLQAAMQIPPETFLIDRAVAQPLQLQLRRQIVLAVHEGRLRPGERMPSSRALAAHLGVGRITVTQAYGDLVATDYLIARGRSGYFISDRIEDLGPGPATLQEAPRFDWSSRLDGRNLAARRKDRPTDWRNYPYRFLYGQTDDRLIDHAAWRECAVRALGRRDLGALSDDQYDGDDPELVDFIIRHLLPRRGIKARAQEILLTLGAQNALWLISEILLDRGAACAIEEPGYPGLHEILTTLRANVVPVALDSDGLPPASIPDDISVVFTSPSHQCPTNRTMPRERREDLLRLAAEREIVIVEDDYEFEISFAGSTSPALKAMDRSGAVIHIGSFSKSVFPGLRLGYIVADPTFIAEARARRGMMLRHPPGHVQRTMAYFLSLGHYDRQLKRMREAFAERHKVTSLALMRHDMNRGATGKAGGSSFWLATPHGVDSDLLARELRPQGVLIEPGRPFFRAPEAGSGFFRLAYSSIAASDIDEGVRRIAELGRMLAGRD</sequence>
<keyword evidence="2" id="KW-0663">Pyridoxal phosphate</keyword>
<keyword evidence="7" id="KW-0808">Transferase</keyword>
<dbReference type="CDD" id="cd00609">
    <property type="entry name" value="AAT_like"/>
    <property type="match status" value="1"/>
</dbReference>
<evidence type="ECO:0000256" key="5">
    <source>
        <dbReference type="ARBA" id="ARBA00023163"/>
    </source>
</evidence>